<comment type="caution">
    <text evidence="2">The sequence shown here is derived from an EMBL/GenBank/DDBJ whole genome shotgun (WGS) entry which is preliminary data.</text>
</comment>
<proteinExistence type="predicted"/>
<keyword evidence="3" id="KW-1185">Reference proteome</keyword>
<dbReference type="Pfam" id="PF01553">
    <property type="entry name" value="Acyltransferase"/>
    <property type="match status" value="1"/>
</dbReference>
<dbReference type="InterPro" id="IPR002123">
    <property type="entry name" value="Plipid/glycerol_acylTrfase"/>
</dbReference>
<dbReference type="GO" id="GO:0016746">
    <property type="term" value="F:acyltransferase activity"/>
    <property type="evidence" value="ECO:0007669"/>
    <property type="project" value="UniProtKB-KW"/>
</dbReference>
<dbReference type="RefSeq" id="WP_106291835.1">
    <property type="nucleotide sequence ID" value="NZ_PVTH01000002.1"/>
</dbReference>
<dbReference type="AlphaFoldDB" id="A0A2T0U9K4"/>
<keyword evidence="2" id="KW-0808">Transferase</keyword>
<protein>
    <submittedName>
        <fullName evidence="2">Acyltransferase-like protein</fullName>
    </submittedName>
</protein>
<organism evidence="2 3">
    <name type="scientific">Arcticibacter pallidicorallinus</name>
    <dbReference type="NCBI Taxonomy" id="1259464"/>
    <lineage>
        <taxon>Bacteria</taxon>
        <taxon>Pseudomonadati</taxon>
        <taxon>Bacteroidota</taxon>
        <taxon>Sphingobacteriia</taxon>
        <taxon>Sphingobacteriales</taxon>
        <taxon>Sphingobacteriaceae</taxon>
        <taxon>Arcticibacter</taxon>
    </lineage>
</organism>
<dbReference type="EMBL" id="PVTH01000002">
    <property type="protein sequence ID" value="PRY54548.1"/>
    <property type="molecule type" value="Genomic_DNA"/>
</dbReference>
<sequence>MYKSAVKSFFTWYIGFILRKDFSKFSFNKIPFDEQRSILLLANHFSWWDGFMIFWINRLHFKKEFHVMVTEENYNKVWFLRYLGAFPVSRQPKKMMWSLEHAGRLLDDSRNLVLIFPQGKLHSNHIKEIAFEKGLINLINSSAKHFQYVFSASFVDYFETRKPAVVTYLRSWEGAEFASLQLIKSAYNKHYEHSRQQQCQRII</sequence>
<accession>A0A2T0U9K4</accession>
<evidence type="ECO:0000313" key="2">
    <source>
        <dbReference type="EMBL" id="PRY54548.1"/>
    </source>
</evidence>
<dbReference type="Proteomes" id="UP000238034">
    <property type="component" value="Unassembled WGS sequence"/>
</dbReference>
<feature type="domain" description="Phospholipid/glycerol acyltransferase" evidence="1">
    <location>
        <begin position="38"/>
        <end position="154"/>
    </location>
</feature>
<dbReference type="OrthoDB" id="152799at2"/>
<keyword evidence="2" id="KW-0012">Acyltransferase</keyword>
<dbReference type="SUPFAM" id="SSF69593">
    <property type="entry name" value="Glycerol-3-phosphate (1)-acyltransferase"/>
    <property type="match status" value="1"/>
</dbReference>
<evidence type="ECO:0000313" key="3">
    <source>
        <dbReference type="Proteomes" id="UP000238034"/>
    </source>
</evidence>
<evidence type="ECO:0000259" key="1">
    <source>
        <dbReference type="SMART" id="SM00563"/>
    </source>
</evidence>
<reference evidence="2 3" key="1">
    <citation type="submission" date="2018-03" db="EMBL/GenBank/DDBJ databases">
        <title>Genomic Encyclopedia of Type Strains, Phase III (KMG-III): the genomes of soil and plant-associated and newly described type strains.</title>
        <authorList>
            <person name="Whitman W."/>
        </authorList>
    </citation>
    <scope>NUCLEOTIDE SEQUENCE [LARGE SCALE GENOMIC DNA]</scope>
    <source>
        <strain evidence="2 3">CGMCC 1.9313</strain>
    </source>
</reference>
<dbReference type="SMART" id="SM00563">
    <property type="entry name" value="PlsC"/>
    <property type="match status" value="1"/>
</dbReference>
<name>A0A2T0U9K4_9SPHI</name>
<gene>
    <name evidence="2" type="ORF">B0I27_102315</name>
</gene>